<evidence type="ECO:0000313" key="1">
    <source>
        <dbReference type="EMBL" id="MBO0936718.1"/>
    </source>
</evidence>
<dbReference type="EMBL" id="JAFMYV010000003">
    <property type="protein sequence ID" value="MBO0936718.1"/>
    <property type="molecule type" value="Genomic_DNA"/>
</dbReference>
<proteinExistence type="predicted"/>
<organism evidence="1 2">
    <name type="scientific">Fibrella rubiginis</name>
    <dbReference type="NCBI Taxonomy" id="2817060"/>
    <lineage>
        <taxon>Bacteria</taxon>
        <taxon>Pseudomonadati</taxon>
        <taxon>Bacteroidota</taxon>
        <taxon>Cytophagia</taxon>
        <taxon>Cytophagales</taxon>
        <taxon>Spirosomataceae</taxon>
        <taxon>Fibrella</taxon>
    </lineage>
</organism>
<dbReference type="Proteomes" id="UP000664034">
    <property type="component" value="Unassembled WGS sequence"/>
</dbReference>
<reference evidence="1" key="1">
    <citation type="submission" date="2021-03" db="EMBL/GenBank/DDBJ databases">
        <title>Fibrella sp. HMF5335 genome sequencing and assembly.</title>
        <authorList>
            <person name="Kang H."/>
            <person name="Kim H."/>
            <person name="Bae S."/>
            <person name="Joh K."/>
        </authorList>
    </citation>
    <scope>NUCLEOTIDE SEQUENCE</scope>
    <source>
        <strain evidence="1">HMF5335</strain>
    </source>
</reference>
<gene>
    <name evidence="1" type="ORF">J2I47_09195</name>
</gene>
<comment type="caution">
    <text evidence="1">The sequence shown here is derived from an EMBL/GenBank/DDBJ whole genome shotgun (WGS) entry which is preliminary data.</text>
</comment>
<sequence length="80" mass="9398">MKHTCEHQSDCLKFIQMVLDGAATEKDLDQLQRNLESCQPCIQMYHLEKEVKALLQNRMEKRCCPEQLIESIRTRIATFS</sequence>
<keyword evidence="2" id="KW-1185">Reference proteome</keyword>
<accession>A0A939GF94</accession>
<protein>
    <recommendedName>
        <fullName evidence="3">Mycothiol system anti-sigma-R factor</fullName>
    </recommendedName>
</protein>
<evidence type="ECO:0008006" key="3">
    <source>
        <dbReference type="Google" id="ProtNLM"/>
    </source>
</evidence>
<evidence type="ECO:0000313" key="2">
    <source>
        <dbReference type="Proteomes" id="UP000664034"/>
    </source>
</evidence>
<name>A0A939GF94_9BACT</name>
<dbReference type="AlphaFoldDB" id="A0A939GF94"/>